<keyword evidence="11" id="KW-1185">Reference proteome</keyword>
<feature type="domain" description="PAS" evidence="9">
    <location>
        <begin position="338"/>
        <end position="394"/>
    </location>
</feature>
<dbReference type="InterPro" id="IPR003661">
    <property type="entry name" value="HisK_dim/P_dom"/>
</dbReference>
<feature type="modified residue" description="4-aspartylphosphate" evidence="6">
    <location>
        <position position="970"/>
    </location>
</feature>
<dbReference type="Gene3D" id="1.10.287.130">
    <property type="match status" value="1"/>
</dbReference>
<evidence type="ECO:0000256" key="1">
    <source>
        <dbReference type="ARBA" id="ARBA00000085"/>
    </source>
</evidence>
<dbReference type="Pfam" id="PF00512">
    <property type="entry name" value="HisKA"/>
    <property type="match status" value="1"/>
</dbReference>
<dbReference type="SUPFAM" id="SSF47384">
    <property type="entry name" value="Homodimeric domain of signal transducing histidine kinase"/>
    <property type="match status" value="1"/>
</dbReference>
<dbReference type="InterPro" id="IPR004358">
    <property type="entry name" value="Sig_transdc_His_kin-like_C"/>
</dbReference>
<organism evidence="10 11">
    <name type="scientific">Rubellimicrobium rubrum</name>
    <dbReference type="NCBI Taxonomy" id="2585369"/>
    <lineage>
        <taxon>Bacteria</taxon>
        <taxon>Pseudomonadati</taxon>
        <taxon>Pseudomonadota</taxon>
        <taxon>Alphaproteobacteria</taxon>
        <taxon>Rhodobacterales</taxon>
        <taxon>Roseobacteraceae</taxon>
        <taxon>Rubellimicrobium</taxon>
    </lineage>
</organism>
<dbReference type="SMART" id="SM00387">
    <property type="entry name" value="HATPase_c"/>
    <property type="match status" value="1"/>
</dbReference>
<dbReference type="InterPro" id="IPR003594">
    <property type="entry name" value="HATPase_dom"/>
</dbReference>
<evidence type="ECO:0000313" key="10">
    <source>
        <dbReference type="EMBL" id="TNC51668.1"/>
    </source>
</evidence>
<dbReference type="CDD" id="cd18161">
    <property type="entry name" value="REC_hyHK_blue-like"/>
    <property type="match status" value="1"/>
</dbReference>
<dbReference type="RefSeq" id="WP_139075789.1">
    <property type="nucleotide sequence ID" value="NZ_VDFU01000004.1"/>
</dbReference>
<dbReference type="Gene3D" id="3.30.565.10">
    <property type="entry name" value="Histidine kinase-like ATPase, C-terminal domain"/>
    <property type="match status" value="1"/>
</dbReference>
<dbReference type="Pfam" id="PF00072">
    <property type="entry name" value="Response_reg"/>
    <property type="match status" value="1"/>
</dbReference>
<dbReference type="InterPro" id="IPR036890">
    <property type="entry name" value="HATPase_C_sf"/>
</dbReference>
<keyword evidence="4" id="KW-0808">Transferase</keyword>
<dbReference type="Proteomes" id="UP000305887">
    <property type="component" value="Unassembled WGS sequence"/>
</dbReference>
<dbReference type="Gene3D" id="3.30.450.20">
    <property type="entry name" value="PAS domain"/>
    <property type="match status" value="2"/>
</dbReference>
<gene>
    <name evidence="10" type="ORF">FHG66_05790</name>
</gene>
<dbReference type="SUPFAM" id="SSF55781">
    <property type="entry name" value="GAF domain-like"/>
    <property type="match status" value="2"/>
</dbReference>
<dbReference type="PROSITE" id="PS50112">
    <property type="entry name" value="PAS"/>
    <property type="match status" value="1"/>
</dbReference>
<dbReference type="SMART" id="SM00448">
    <property type="entry name" value="REC"/>
    <property type="match status" value="1"/>
</dbReference>
<dbReference type="OrthoDB" id="9796100at2"/>
<proteinExistence type="predicted"/>
<dbReference type="InterPro" id="IPR029016">
    <property type="entry name" value="GAF-like_dom_sf"/>
</dbReference>
<dbReference type="PROSITE" id="PS50110">
    <property type="entry name" value="RESPONSE_REGULATORY"/>
    <property type="match status" value="1"/>
</dbReference>
<keyword evidence="3 6" id="KW-0597">Phosphoprotein</keyword>
<dbReference type="InterPro" id="IPR036097">
    <property type="entry name" value="HisK_dim/P_sf"/>
</dbReference>
<feature type="domain" description="Response regulatory" evidence="8">
    <location>
        <begin position="920"/>
        <end position="1036"/>
    </location>
</feature>
<dbReference type="Pfam" id="PF13185">
    <property type="entry name" value="GAF_2"/>
    <property type="match status" value="1"/>
</dbReference>
<comment type="catalytic activity">
    <reaction evidence="1">
        <text>ATP + protein L-histidine = ADP + protein N-phospho-L-histidine.</text>
        <dbReference type="EC" id="2.7.13.3"/>
    </reaction>
</comment>
<dbReference type="PRINTS" id="PR00344">
    <property type="entry name" value="BCTRLSENSOR"/>
</dbReference>
<dbReference type="CDD" id="cd16919">
    <property type="entry name" value="HATPase_CckA-like"/>
    <property type="match status" value="1"/>
</dbReference>
<dbReference type="Gene3D" id="3.30.450.40">
    <property type="match status" value="2"/>
</dbReference>
<accession>A0A5C4N5P1</accession>
<evidence type="ECO:0000259" key="7">
    <source>
        <dbReference type="PROSITE" id="PS50109"/>
    </source>
</evidence>
<reference evidence="10 11" key="1">
    <citation type="submission" date="2019-06" db="EMBL/GenBank/DDBJ databases">
        <title>YIM 131921 draft genome.</title>
        <authorList>
            <person name="Jiang L."/>
        </authorList>
    </citation>
    <scope>NUCLEOTIDE SEQUENCE [LARGE SCALE GENOMIC DNA]</scope>
    <source>
        <strain evidence="10 11">YIM 131921</strain>
    </source>
</reference>
<dbReference type="InterPro" id="IPR000014">
    <property type="entry name" value="PAS"/>
</dbReference>
<dbReference type="SUPFAM" id="SSF55785">
    <property type="entry name" value="PYP-like sensor domain (PAS domain)"/>
    <property type="match status" value="1"/>
</dbReference>
<dbReference type="PROSITE" id="PS50109">
    <property type="entry name" value="HIS_KIN"/>
    <property type="match status" value="1"/>
</dbReference>
<evidence type="ECO:0000313" key="11">
    <source>
        <dbReference type="Proteomes" id="UP000305887"/>
    </source>
</evidence>
<dbReference type="EMBL" id="VDFU01000004">
    <property type="protein sequence ID" value="TNC51668.1"/>
    <property type="molecule type" value="Genomic_DNA"/>
</dbReference>
<dbReference type="Pfam" id="PF01590">
    <property type="entry name" value="GAF"/>
    <property type="match status" value="1"/>
</dbReference>
<dbReference type="Gene3D" id="3.40.50.2300">
    <property type="match status" value="1"/>
</dbReference>
<feature type="domain" description="Histidine kinase" evidence="7">
    <location>
        <begin position="674"/>
        <end position="898"/>
    </location>
</feature>
<dbReference type="SMART" id="SM00091">
    <property type="entry name" value="PAS"/>
    <property type="match status" value="1"/>
</dbReference>
<dbReference type="EC" id="2.7.13.3" evidence="2"/>
<dbReference type="NCBIfam" id="TIGR00229">
    <property type="entry name" value="sensory_box"/>
    <property type="match status" value="1"/>
</dbReference>
<dbReference type="AlphaFoldDB" id="A0A5C4N5P1"/>
<dbReference type="SUPFAM" id="SSF52172">
    <property type="entry name" value="CheY-like"/>
    <property type="match status" value="1"/>
</dbReference>
<dbReference type="InterPro" id="IPR005467">
    <property type="entry name" value="His_kinase_dom"/>
</dbReference>
<sequence length="1038" mass="113923">MSFAPGTSAARAFLAGGGDMAARIRTFDWGTTPLGVPEDWPPSLRTALSICLHSAFPTAIYWGPELRHLYNDAWIPILGERHPWALGRPASEVWGDIWGVIGPQLADVMRIGAGFSTFDQHLPIERDGRVSETYWNYSFTPIRGEDSQVMGVFTQAHEVTDRVLGERRGRFLLDLSDRLRALSDPRAIIDTAQEALGHHLNANRVGYGEVEETARYFTTERNWTDGTVPTREGTHDLAGFGPEVLAALRAGVPLLIQDAATDPRTNSPDALAAFDAIDTRAVITASLVKEGRMRAALYVHAREARPWTERDAELVTEVAERTWSAVERARAETQTKVSEERFRTALEIETVGAIYFDMQGRLTDANDAFLRMSGYPRDDLEAGRLTLQGLVPPEWKGDPERTLAELRTKRQTTPQEKEYIRSDGSRWWALCASKVLPDGTAFKFVLDITDRKTVEAALHEESRTLETLNRTGEAVVGELDFEPLIQLITDAGVELTGARFGSYFHNEMDETGERLHLFTLSGAEREAFTRMGRPRATGVFGPTFRNEGVIRSGDILADPRYGQFEPHRGMPKGHLPVRSYLAVSVVSRSGEVLGGLLFGHPERDRFTERHERLIVGLAAQAAIAVDNARLFQAVQSANETLEHRVAERTAELTQAHEALRQAQKMEAVGQLTGGIAHDFNNLLAGMSGSLDAIERRLAQGRLEGLERFIKGAQSSSQRAAALTQRLLAFARRQTLDPKPTDVNRLVFGMEELIRRTVGPGIEVEVVGAGGLWPAQIDGAQLESALLNLAINARDAMPEGGRLTIETANKWLDERAAKERELAPGQYLSLCVTDTGTGMPKDIVERIFDPFFTTKPLGKGTGLGLSMVHGFVRQSGGQVRVYSEVGQGTTMCLYLPRYHGELAQDQDGQGLAIDELGSGETVLVIDDEPTVRMLIVEVLEEAGYAALEAEDGPSGLRILQSDAKIDLLITDVGLPGGMNGRQVADAARVMRPELKVLFVTGFAENAAVGNGHLEPGMEVITKPFVMADLAQKISEMVEG</sequence>
<dbReference type="Pfam" id="PF13426">
    <property type="entry name" value="PAS_9"/>
    <property type="match status" value="1"/>
</dbReference>
<dbReference type="SMART" id="SM00065">
    <property type="entry name" value="GAF"/>
    <property type="match status" value="2"/>
</dbReference>
<keyword evidence="5" id="KW-0418">Kinase</keyword>
<evidence type="ECO:0000256" key="4">
    <source>
        <dbReference type="ARBA" id="ARBA00022679"/>
    </source>
</evidence>
<dbReference type="PANTHER" id="PTHR43065:SF42">
    <property type="entry name" value="TWO-COMPONENT SENSOR PPRA"/>
    <property type="match status" value="1"/>
</dbReference>
<comment type="caution">
    <text evidence="10">The sequence shown here is derived from an EMBL/GenBank/DDBJ whole genome shotgun (WGS) entry which is preliminary data.</text>
</comment>
<dbReference type="InterPro" id="IPR001789">
    <property type="entry name" value="Sig_transdc_resp-reg_receiver"/>
</dbReference>
<evidence type="ECO:0000259" key="9">
    <source>
        <dbReference type="PROSITE" id="PS50112"/>
    </source>
</evidence>
<dbReference type="SMART" id="SM00388">
    <property type="entry name" value="HisKA"/>
    <property type="match status" value="1"/>
</dbReference>
<name>A0A5C4N5P1_9RHOB</name>
<dbReference type="SUPFAM" id="SSF55874">
    <property type="entry name" value="ATPase domain of HSP90 chaperone/DNA topoisomerase II/histidine kinase"/>
    <property type="match status" value="1"/>
</dbReference>
<dbReference type="PANTHER" id="PTHR43065">
    <property type="entry name" value="SENSOR HISTIDINE KINASE"/>
    <property type="match status" value="1"/>
</dbReference>
<evidence type="ECO:0000256" key="6">
    <source>
        <dbReference type="PROSITE-ProRule" id="PRU00169"/>
    </source>
</evidence>
<evidence type="ECO:0000256" key="2">
    <source>
        <dbReference type="ARBA" id="ARBA00012438"/>
    </source>
</evidence>
<evidence type="ECO:0000259" key="8">
    <source>
        <dbReference type="PROSITE" id="PS50110"/>
    </source>
</evidence>
<dbReference type="InterPro" id="IPR035965">
    <property type="entry name" value="PAS-like_dom_sf"/>
</dbReference>
<protein>
    <recommendedName>
        <fullName evidence="2">histidine kinase</fullName>
        <ecNumber evidence="2">2.7.13.3</ecNumber>
    </recommendedName>
</protein>
<dbReference type="CDD" id="cd00130">
    <property type="entry name" value="PAS"/>
    <property type="match status" value="1"/>
</dbReference>
<dbReference type="InterPro" id="IPR003018">
    <property type="entry name" value="GAF"/>
</dbReference>
<evidence type="ECO:0000256" key="3">
    <source>
        <dbReference type="ARBA" id="ARBA00022553"/>
    </source>
</evidence>
<evidence type="ECO:0000256" key="5">
    <source>
        <dbReference type="ARBA" id="ARBA00022777"/>
    </source>
</evidence>
<dbReference type="Pfam" id="PF02518">
    <property type="entry name" value="HATPase_c"/>
    <property type="match status" value="1"/>
</dbReference>
<dbReference type="InterPro" id="IPR011006">
    <property type="entry name" value="CheY-like_superfamily"/>
</dbReference>
<dbReference type="GO" id="GO:0000155">
    <property type="term" value="F:phosphorelay sensor kinase activity"/>
    <property type="evidence" value="ECO:0007669"/>
    <property type="project" value="InterPro"/>
</dbReference>